<dbReference type="Proteomes" id="UP000178565">
    <property type="component" value="Unassembled WGS sequence"/>
</dbReference>
<dbReference type="SUPFAM" id="SSF55797">
    <property type="entry name" value="PR-1-like"/>
    <property type="match status" value="1"/>
</dbReference>
<evidence type="ECO:0000256" key="1">
    <source>
        <dbReference type="SAM" id="Phobius"/>
    </source>
</evidence>
<keyword evidence="1" id="KW-1133">Transmembrane helix</keyword>
<accession>A0A1F5KS02</accession>
<keyword evidence="1" id="KW-0812">Transmembrane</keyword>
<dbReference type="PANTHER" id="PTHR31157">
    <property type="entry name" value="SCP DOMAIN-CONTAINING PROTEIN"/>
    <property type="match status" value="1"/>
</dbReference>
<organism evidence="3 4">
    <name type="scientific">Candidatus Daviesbacteria bacterium RIFCSPLOWO2_01_FULL_39_12</name>
    <dbReference type="NCBI Taxonomy" id="1797785"/>
    <lineage>
        <taxon>Bacteria</taxon>
        <taxon>Candidatus Daviesiibacteriota</taxon>
    </lineage>
</organism>
<gene>
    <name evidence="3" type="ORF">A3B45_03455</name>
</gene>
<feature type="domain" description="SCP" evidence="2">
    <location>
        <begin position="63"/>
        <end position="167"/>
    </location>
</feature>
<evidence type="ECO:0000313" key="4">
    <source>
        <dbReference type="Proteomes" id="UP000178565"/>
    </source>
</evidence>
<dbReference type="AlphaFoldDB" id="A0A1F5KS02"/>
<sequence length="314" mass="34579">MAWQNFFLPHKDTHKKAHLISWEAILIYVLFFILLQVSFSIINYTKPGVLGVTSNIDKQRVIELTNAERTKAGLNLIAENSALDQAAAAKAQNMFSENYWAHFAPSGKSPWDFILGTGYKFSYAGENLAKNFSTSEDVVTAWMNSPSHKDNLLSSKYREIGVAVVDGILDGQRTTLVVQMFGTPTQLLAKAETTQPSTETVAEVPQPASRAEMTVSGQKINLSNQEYEQKSAKPFQLVSLTSQLSSVQPILNPYLFFKTSGILLIGFIFVILTLDILVLYKRGVFRISSNHIAHMSLLAISAAALITSNGGSIL</sequence>
<dbReference type="Gene3D" id="3.40.33.10">
    <property type="entry name" value="CAP"/>
    <property type="match status" value="1"/>
</dbReference>
<dbReference type="STRING" id="1797785.A3B45_03455"/>
<dbReference type="PANTHER" id="PTHR31157:SF1">
    <property type="entry name" value="SCP DOMAIN-CONTAINING PROTEIN"/>
    <property type="match status" value="1"/>
</dbReference>
<dbReference type="Pfam" id="PF00188">
    <property type="entry name" value="CAP"/>
    <property type="match status" value="1"/>
</dbReference>
<protein>
    <recommendedName>
        <fullName evidence="2">SCP domain-containing protein</fullName>
    </recommendedName>
</protein>
<dbReference type="InterPro" id="IPR014044">
    <property type="entry name" value="CAP_dom"/>
</dbReference>
<proteinExistence type="predicted"/>
<feature type="transmembrane region" description="Helical" evidence="1">
    <location>
        <begin position="255"/>
        <end position="280"/>
    </location>
</feature>
<evidence type="ECO:0000259" key="2">
    <source>
        <dbReference type="Pfam" id="PF00188"/>
    </source>
</evidence>
<dbReference type="CDD" id="cd05379">
    <property type="entry name" value="CAP_bacterial"/>
    <property type="match status" value="1"/>
</dbReference>
<feature type="transmembrane region" description="Helical" evidence="1">
    <location>
        <begin position="20"/>
        <end position="42"/>
    </location>
</feature>
<comment type="caution">
    <text evidence="3">The sequence shown here is derived from an EMBL/GenBank/DDBJ whole genome shotgun (WGS) entry which is preliminary data.</text>
</comment>
<name>A0A1F5KS02_9BACT</name>
<reference evidence="3 4" key="1">
    <citation type="journal article" date="2016" name="Nat. Commun.">
        <title>Thousands of microbial genomes shed light on interconnected biogeochemical processes in an aquifer system.</title>
        <authorList>
            <person name="Anantharaman K."/>
            <person name="Brown C.T."/>
            <person name="Hug L.A."/>
            <person name="Sharon I."/>
            <person name="Castelle C.J."/>
            <person name="Probst A.J."/>
            <person name="Thomas B.C."/>
            <person name="Singh A."/>
            <person name="Wilkins M.J."/>
            <person name="Karaoz U."/>
            <person name="Brodie E.L."/>
            <person name="Williams K.H."/>
            <person name="Hubbard S.S."/>
            <person name="Banfield J.F."/>
        </authorList>
    </citation>
    <scope>NUCLEOTIDE SEQUENCE [LARGE SCALE GENOMIC DNA]</scope>
</reference>
<feature type="transmembrane region" description="Helical" evidence="1">
    <location>
        <begin position="292"/>
        <end position="313"/>
    </location>
</feature>
<keyword evidence="1" id="KW-0472">Membrane</keyword>
<evidence type="ECO:0000313" key="3">
    <source>
        <dbReference type="EMBL" id="OGE43717.1"/>
    </source>
</evidence>
<dbReference type="InterPro" id="IPR035940">
    <property type="entry name" value="CAP_sf"/>
</dbReference>
<dbReference type="EMBL" id="MFDM01000014">
    <property type="protein sequence ID" value="OGE43717.1"/>
    <property type="molecule type" value="Genomic_DNA"/>
</dbReference>